<evidence type="ECO:0000313" key="7">
    <source>
        <dbReference type="EMBL" id="EST11239.1"/>
    </source>
</evidence>
<sequence length="483" mass="53016">MTHLTQESAPVLEALNRYKSMRVVPFDVPGHKRGKGNRELTEFLGEKCLTVDVNSMKPLDNLCHPVSVIKEAEELAAAAFGARHAFFMVNGTTSAVQSMVMSACKRGEKIIMPRNVHRSAINALILSGAIPVYVNPGVNKELGISLGMSLSDVEQAILENPDAKAVLVNNPTYYGVCSDLKAITELAHKHNMLVLADEAHGTHFYFGEGLPASAMSVGADMAAVSMHKSGGSLTQSSLLLVNNELSEGYVRQIINLTQTTSGSYLLISSLDISRRNLALRGREIFKKVGEMAEYARAEINQIGGYYAYSRELINGDSVYDFDVTKLSILTLDIGLAGIEVYDILRDEYDIQIEFGDIGNILAYISIGDRILDLERLVSALSEIKRRYAKDRTGMLSQEYIRPQVVLGPQEAFYAESEPTPLDQSLGRICGEFVMCYPPGIPILAPGEKITAEVLEYIKYAKEKGCFLTGTQDSLVNKIQTVKE</sequence>
<evidence type="ECO:0000256" key="3">
    <source>
        <dbReference type="ARBA" id="ARBA00022793"/>
    </source>
</evidence>
<dbReference type="AlphaFoldDB" id="V6J3F9"/>
<evidence type="ECO:0000256" key="4">
    <source>
        <dbReference type="ARBA" id="ARBA00022898"/>
    </source>
</evidence>
<dbReference type="InterPro" id="IPR000310">
    <property type="entry name" value="Orn/Lys/Arg_deCO2ase_major_dom"/>
</dbReference>
<dbReference type="InterPro" id="IPR052357">
    <property type="entry name" value="Orn_Lys_Arg_decarboxylase-I"/>
</dbReference>
<dbReference type="Proteomes" id="UP000018296">
    <property type="component" value="Unassembled WGS sequence"/>
</dbReference>
<gene>
    <name evidence="7" type="ORF">P343_13620</name>
</gene>
<dbReference type="InterPro" id="IPR008286">
    <property type="entry name" value="Prn/Lys/Arg_de-COase_C"/>
</dbReference>
<dbReference type="PATRIC" id="fig|1395513.3.peg.2761"/>
<dbReference type="OrthoDB" id="9815233at2"/>
<comment type="similarity">
    <text evidence="2">Belongs to the Orn/Lys/Arg decarboxylase class-I family.</text>
</comment>
<name>V6J3F9_9BACL</name>
<reference evidence="7 8" key="1">
    <citation type="journal article" date="2013" name="Genome Announc.">
        <title>Genome Sequence of Sporolactobacillus laevolacticus DSM442, an Efficient Polymer-Grade D-Lactate Producer from Agricultural Waste Cottonseed as a Nitrogen Source.</title>
        <authorList>
            <person name="Wang H."/>
            <person name="Wang L."/>
            <person name="Ju J."/>
            <person name="Yu B."/>
            <person name="Ma Y."/>
        </authorList>
    </citation>
    <scope>NUCLEOTIDE SEQUENCE [LARGE SCALE GENOMIC DNA]</scope>
    <source>
        <strain evidence="7 8">DSM 442</strain>
    </source>
</reference>
<comment type="cofactor">
    <cofactor evidence="1">
        <name>pyridoxal 5'-phosphate</name>
        <dbReference type="ChEBI" id="CHEBI:597326"/>
    </cofactor>
</comment>
<dbReference type="InterPro" id="IPR015424">
    <property type="entry name" value="PyrdxlP-dep_Trfase"/>
</dbReference>
<dbReference type="PANTHER" id="PTHR43277">
    <property type="entry name" value="ARGININE DECARBOXYLASE"/>
    <property type="match status" value="1"/>
</dbReference>
<feature type="domain" description="Orn/Lys/Arg decarboxylases family 1 pyridoxal-P attachment site" evidence="6">
    <location>
        <begin position="223"/>
        <end position="237"/>
    </location>
</feature>
<dbReference type="InterPro" id="IPR015421">
    <property type="entry name" value="PyrdxlP-dep_Trfase_major"/>
</dbReference>
<dbReference type="RefSeq" id="WP_023510957.1">
    <property type="nucleotide sequence ID" value="NZ_AWTC01000013.1"/>
</dbReference>
<comment type="caution">
    <text evidence="7">The sequence shown here is derived from an EMBL/GenBank/DDBJ whole genome shotgun (WGS) entry which is preliminary data.</text>
</comment>
<proteinExistence type="inferred from homology"/>
<evidence type="ECO:0000259" key="6">
    <source>
        <dbReference type="PROSITE" id="PS00703"/>
    </source>
</evidence>
<evidence type="ECO:0000256" key="2">
    <source>
        <dbReference type="ARBA" id="ARBA00010671"/>
    </source>
</evidence>
<dbReference type="Gene3D" id="3.40.640.10">
    <property type="entry name" value="Type I PLP-dependent aspartate aminotransferase-like (Major domain)"/>
    <property type="match status" value="1"/>
</dbReference>
<dbReference type="PANTHER" id="PTHR43277:SF4">
    <property type="entry name" value="ARGININE DECARBOXYLASE"/>
    <property type="match status" value="1"/>
</dbReference>
<dbReference type="CDD" id="cd00615">
    <property type="entry name" value="Orn_deC_like"/>
    <property type="match status" value="1"/>
</dbReference>
<organism evidence="7 8">
    <name type="scientific">Sporolactobacillus laevolacticus DSM 442</name>
    <dbReference type="NCBI Taxonomy" id="1395513"/>
    <lineage>
        <taxon>Bacteria</taxon>
        <taxon>Bacillati</taxon>
        <taxon>Bacillota</taxon>
        <taxon>Bacilli</taxon>
        <taxon>Bacillales</taxon>
        <taxon>Sporolactobacillaceae</taxon>
        <taxon>Sporolactobacillus</taxon>
    </lineage>
</organism>
<protein>
    <submittedName>
        <fullName evidence="7">Arginine decarboxylase</fullName>
    </submittedName>
</protein>
<evidence type="ECO:0000256" key="1">
    <source>
        <dbReference type="ARBA" id="ARBA00001933"/>
    </source>
</evidence>
<dbReference type="Pfam" id="PF01276">
    <property type="entry name" value="OKR_DC_1"/>
    <property type="match status" value="1"/>
</dbReference>
<keyword evidence="3" id="KW-0210">Decarboxylase</keyword>
<dbReference type="Pfam" id="PF03711">
    <property type="entry name" value="OKR_DC_1_C"/>
    <property type="match status" value="1"/>
</dbReference>
<dbReference type="InterPro" id="IPR036633">
    <property type="entry name" value="Prn/Lys/Arg_de-COase_C_sf"/>
</dbReference>
<dbReference type="EMBL" id="AWTC01000013">
    <property type="protein sequence ID" value="EST11239.1"/>
    <property type="molecule type" value="Genomic_DNA"/>
</dbReference>
<dbReference type="STRING" id="1395513.P343_13620"/>
<dbReference type="Gene3D" id="3.90.100.10">
    <property type="entry name" value="Orn/Lys/Arg decarboxylase, C-terminal domain"/>
    <property type="match status" value="1"/>
</dbReference>
<dbReference type="eggNOG" id="COG1982">
    <property type="taxonomic scope" value="Bacteria"/>
</dbReference>
<accession>V6J3F9</accession>
<dbReference type="SUPFAM" id="SSF55904">
    <property type="entry name" value="Ornithine decarboxylase C-terminal domain"/>
    <property type="match status" value="1"/>
</dbReference>
<keyword evidence="5" id="KW-0456">Lyase</keyword>
<evidence type="ECO:0000256" key="5">
    <source>
        <dbReference type="ARBA" id="ARBA00023239"/>
    </source>
</evidence>
<dbReference type="PROSITE" id="PS00703">
    <property type="entry name" value="OKR_DC_1"/>
    <property type="match status" value="1"/>
</dbReference>
<dbReference type="SUPFAM" id="SSF53383">
    <property type="entry name" value="PLP-dependent transferases"/>
    <property type="match status" value="1"/>
</dbReference>
<keyword evidence="4" id="KW-0663">Pyridoxal phosphate</keyword>
<evidence type="ECO:0000313" key="8">
    <source>
        <dbReference type="Proteomes" id="UP000018296"/>
    </source>
</evidence>
<keyword evidence="8" id="KW-1185">Reference proteome</keyword>
<dbReference type="GO" id="GO:0016831">
    <property type="term" value="F:carboxy-lyase activity"/>
    <property type="evidence" value="ECO:0007669"/>
    <property type="project" value="UniProtKB-KW"/>
</dbReference>